<dbReference type="CDD" id="cd05259">
    <property type="entry name" value="PCBER_SDR_a"/>
    <property type="match status" value="1"/>
</dbReference>
<feature type="domain" description="NmrA-like" evidence="3">
    <location>
        <begin position="56"/>
        <end position="279"/>
    </location>
</feature>
<protein>
    <recommendedName>
        <fullName evidence="3">NmrA-like domain-containing protein</fullName>
    </recommendedName>
</protein>
<evidence type="ECO:0000256" key="1">
    <source>
        <dbReference type="ARBA" id="ARBA00022857"/>
    </source>
</evidence>
<dbReference type="InterPro" id="IPR051609">
    <property type="entry name" value="NmrA/Isoflavone_reductase-like"/>
</dbReference>
<dbReference type="OrthoDB" id="9974981at2759"/>
<dbReference type="InterPro" id="IPR036291">
    <property type="entry name" value="NAD(P)-bd_dom_sf"/>
</dbReference>
<gene>
    <name evidence="4" type="ORF">VM1G_07334</name>
</gene>
<keyword evidence="2" id="KW-0560">Oxidoreductase</keyword>
<keyword evidence="5" id="KW-1185">Reference proteome</keyword>
<dbReference type="Gene3D" id="3.90.25.10">
    <property type="entry name" value="UDP-galactose 4-epimerase, domain 1"/>
    <property type="match status" value="1"/>
</dbReference>
<proteinExistence type="predicted"/>
<dbReference type="EMBL" id="CM003104">
    <property type="protein sequence ID" value="KUI71301.1"/>
    <property type="molecule type" value="Genomic_DNA"/>
</dbReference>
<dbReference type="PANTHER" id="PTHR47706">
    <property type="entry name" value="NMRA-LIKE FAMILY PROTEIN"/>
    <property type="match status" value="1"/>
</dbReference>
<organism evidence="4 5">
    <name type="scientific">Cytospora mali</name>
    <name type="common">Apple Valsa canker fungus</name>
    <name type="synonym">Valsa mali</name>
    <dbReference type="NCBI Taxonomy" id="578113"/>
    <lineage>
        <taxon>Eukaryota</taxon>
        <taxon>Fungi</taxon>
        <taxon>Dikarya</taxon>
        <taxon>Ascomycota</taxon>
        <taxon>Pezizomycotina</taxon>
        <taxon>Sordariomycetes</taxon>
        <taxon>Sordariomycetidae</taxon>
        <taxon>Diaporthales</taxon>
        <taxon>Cytosporaceae</taxon>
        <taxon>Cytospora</taxon>
    </lineage>
</organism>
<evidence type="ECO:0000259" key="3">
    <source>
        <dbReference type="Pfam" id="PF05368"/>
    </source>
</evidence>
<sequence>MSTLLTPTKLKNIRDRSYATKDIRQKYNLVEGDGDTTPRTYILLRKTKKTFMAAYQNVIVAGASGNMGPAILKALNTAKFTVSVLSREGSSHQFPPFVKVYKTDYSLPSLSEAFRGQDAVVSVVGALGILNQIQMIDAASQVGVRRFLPSSFGADLDDKEGMQPNFLGLMGNKLRVQEHLVKVCEENKTLTWTQLVTGPILDWALLDAPVAMGFDIKAKAATIYDSGNAPVTCTPRPQIGIAVANSLKNPEATANRSLRTVSLEITQNKLLAALEQETGGERWAVTRVSTKDSVASGLEKIAAKNFGGAFVNILAAQMYEDGTTRSRICTPEASDNTLLGVEVLDLGEYVADIVKQVSAK</sequence>
<keyword evidence="1" id="KW-0521">NADP</keyword>
<evidence type="ECO:0000256" key="2">
    <source>
        <dbReference type="ARBA" id="ARBA00023002"/>
    </source>
</evidence>
<dbReference type="InterPro" id="IPR008030">
    <property type="entry name" value="NmrA-like"/>
</dbReference>
<dbReference type="GO" id="GO:0016491">
    <property type="term" value="F:oxidoreductase activity"/>
    <property type="evidence" value="ECO:0007669"/>
    <property type="project" value="UniProtKB-KW"/>
</dbReference>
<dbReference type="SMR" id="A0A194W444"/>
<accession>A0A194W444</accession>
<dbReference type="PANTHER" id="PTHR47706:SF9">
    <property type="entry name" value="NMRA-LIKE DOMAIN-CONTAINING PROTEIN-RELATED"/>
    <property type="match status" value="1"/>
</dbReference>
<dbReference type="Pfam" id="PF05368">
    <property type="entry name" value="NmrA"/>
    <property type="match status" value="1"/>
</dbReference>
<dbReference type="SUPFAM" id="SSF51735">
    <property type="entry name" value="NAD(P)-binding Rossmann-fold domains"/>
    <property type="match status" value="1"/>
</dbReference>
<evidence type="ECO:0000313" key="5">
    <source>
        <dbReference type="Proteomes" id="UP000078559"/>
    </source>
</evidence>
<name>A0A194W444_CYTMA</name>
<reference evidence="4" key="1">
    <citation type="submission" date="2014-12" db="EMBL/GenBank/DDBJ databases">
        <title>Genome Sequence of Valsa Canker Pathogens Uncovers a Specific Adaption of Colonization on Woody Bark.</title>
        <authorList>
            <person name="Yin Z."/>
            <person name="Liu H."/>
            <person name="Gao X."/>
            <person name="Li Z."/>
            <person name="Song N."/>
            <person name="Ke X."/>
            <person name="Dai Q."/>
            <person name="Wu Y."/>
            <person name="Sun Y."/>
            <person name="Xu J.-R."/>
            <person name="Kang Z.K."/>
            <person name="Wang L."/>
            <person name="Huang L."/>
        </authorList>
    </citation>
    <scope>NUCLEOTIDE SEQUENCE [LARGE SCALE GENOMIC DNA]</scope>
    <source>
        <strain evidence="4">03-8</strain>
    </source>
</reference>
<dbReference type="Gene3D" id="3.40.50.720">
    <property type="entry name" value="NAD(P)-binding Rossmann-like Domain"/>
    <property type="match status" value="1"/>
</dbReference>
<dbReference type="Proteomes" id="UP000078559">
    <property type="component" value="Chromosome 7"/>
</dbReference>
<evidence type="ECO:0000313" key="4">
    <source>
        <dbReference type="EMBL" id="KUI71301.1"/>
    </source>
</evidence>
<dbReference type="InterPro" id="IPR045312">
    <property type="entry name" value="PCBER-like"/>
</dbReference>
<dbReference type="AlphaFoldDB" id="A0A194W444"/>